<feature type="compositionally biased region" description="Low complexity" evidence="1">
    <location>
        <begin position="174"/>
        <end position="188"/>
    </location>
</feature>
<evidence type="ECO:0008006" key="4">
    <source>
        <dbReference type="Google" id="ProtNLM"/>
    </source>
</evidence>
<reference evidence="2 3" key="2">
    <citation type="journal article" date="2016" name="Science">
        <title>A bacterium that degrades and assimilates poly(ethylene terephthalate).</title>
        <authorList>
            <person name="Yoshida S."/>
            <person name="Hiraga K."/>
            <person name="Takehana T."/>
            <person name="Taniguchi I."/>
            <person name="Yamaji H."/>
            <person name="Maeda Y."/>
            <person name="Toyohara K."/>
            <person name="Miyamoto K."/>
            <person name="Kimura Y."/>
            <person name="Oda K."/>
        </authorList>
    </citation>
    <scope>NUCLEOTIDE SEQUENCE [LARGE SCALE GENOMIC DNA]</scope>
    <source>
        <strain evidence="3">NBRC 110686 / TISTR 2288 / 201-F6</strain>
    </source>
</reference>
<comment type="caution">
    <text evidence="2">The sequence shown here is derived from an EMBL/GenBank/DDBJ whole genome shotgun (WGS) entry which is preliminary data.</text>
</comment>
<feature type="region of interest" description="Disordered" evidence="1">
    <location>
        <begin position="120"/>
        <end position="139"/>
    </location>
</feature>
<evidence type="ECO:0000256" key="1">
    <source>
        <dbReference type="SAM" id="MobiDB-lite"/>
    </source>
</evidence>
<dbReference type="OrthoDB" id="8904137at2"/>
<evidence type="ECO:0000313" key="2">
    <source>
        <dbReference type="EMBL" id="GAP37366.1"/>
    </source>
</evidence>
<accession>A0A0K8P441</accession>
<dbReference type="AlphaFoldDB" id="A0A0K8P441"/>
<dbReference type="RefSeq" id="WP_054021298.1">
    <property type="nucleotide sequence ID" value="NZ_BBYR01000045.1"/>
</dbReference>
<dbReference type="Proteomes" id="UP000037660">
    <property type="component" value="Unassembled WGS sequence"/>
</dbReference>
<feature type="compositionally biased region" description="Basic and acidic residues" evidence="1">
    <location>
        <begin position="214"/>
        <end position="229"/>
    </location>
</feature>
<name>A0A0K8P441_PISS1</name>
<organism evidence="2 3">
    <name type="scientific">Piscinibacter sakaiensis</name>
    <name type="common">Ideonella sakaiensis</name>
    <dbReference type="NCBI Taxonomy" id="1547922"/>
    <lineage>
        <taxon>Bacteria</taxon>
        <taxon>Pseudomonadati</taxon>
        <taxon>Pseudomonadota</taxon>
        <taxon>Betaproteobacteria</taxon>
        <taxon>Burkholderiales</taxon>
        <taxon>Sphaerotilaceae</taxon>
        <taxon>Piscinibacter</taxon>
    </lineage>
</organism>
<dbReference type="STRING" id="1547922.ISF6_3221"/>
<feature type="compositionally biased region" description="Basic and acidic residues" evidence="1">
    <location>
        <begin position="120"/>
        <end position="134"/>
    </location>
</feature>
<protein>
    <recommendedName>
        <fullName evidence="4">DUF1376 domain-containing protein</fullName>
    </recommendedName>
</protein>
<evidence type="ECO:0000313" key="3">
    <source>
        <dbReference type="Proteomes" id="UP000037660"/>
    </source>
</evidence>
<dbReference type="EMBL" id="BBYR01000045">
    <property type="protein sequence ID" value="GAP37366.1"/>
    <property type="molecule type" value="Genomic_DNA"/>
</dbReference>
<gene>
    <name evidence="2" type="ORF">ISF6_3221</name>
</gene>
<proteinExistence type="predicted"/>
<sequence length="387" mass="42388">MTHDADLPEPLVPAEVDLRGLEYMPLLGAKLFTSDFNLEASDAEFRAALTLWWAAWNQQPAASLPAGERSQAKLAGFEDETSAKWRKVRTRVLHGFVLCSDGRLYHPVLARQALIAWEKRGEEREERENEADRQRRSRAERKRMFAELRAVGVTPKWDIPMSDLRRIHAEAVPASEAPAAQPVTPPVTGHDTPPVTVTGHGEPSRPVTVTDTAKTGRDGTLEEEQHQGRADSAPPPRRARGPDDDPPRSDPTPAGRIGLALRRGGMPPTAFQPSDPRVIALAEEGYAEDQVEDVAREAVRKGKGFPWVVATLRGRRADAQAIAAAPGAAPAPDWRTDRNEVIRRGVELGLGPYAALDDRTGHAVPWDTYRRRVIAAHDAAARQGAPA</sequence>
<feature type="compositionally biased region" description="Low complexity" evidence="1">
    <location>
        <begin position="251"/>
        <end position="265"/>
    </location>
</feature>
<reference evidence="3" key="1">
    <citation type="submission" date="2015-07" db="EMBL/GenBank/DDBJ databases">
        <title>Discovery of a poly(ethylene terephthalate assimilation.</title>
        <authorList>
            <person name="Yoshida S."/>
            <person name="Hiraga K."/>
            <person name="Takehana T."/>
            <person name="Taniguchi I."/>
            <person name="Yamaji H."/>
            <person name="Maeda Y."/>
            <person name="Toyohara K."/>
            <person name="Miyamoto K."/>
            <person name="Kimura Y."/>
            <person name="Oda K."/>
        </authorList>
    </citation>
    <scope>NUCLEOTIDE SEQUENCE [LARGE SCALE GENOMIC DNA]</scope>
    <source>
        <strain evidence="3">NBRC 110686 / TISTR 2288 / 201-F6</strain>
    </source>
</reference>
<keyword evidence="3" id="KW-1185">Reference proteome</keyword>
<feature type="region of interest" description="Disordered" evidence="1">
    <location>
        <begin position="174"/>
        <end position="273"/>
    </location>
</feature>